<reference evidence="3 4" key="1">
    <citation type="submission" date="2014-01" db="EMBL/GenBank/DDBJ databases">
        <title>Isolation of Serratia multitudinisentens RB-25 from Ex-Landfill site.</title>
        <authorList>
            <person name="Robson E.H.J."/>
        </authorList>
    </citation>
    <scope>NUCLEOTIDE SEQUENCE [LARGE SCALE GENOMIC DNA]</scope>
    <source>
        <strain evidence="3 4">RB-25</strain>
    </source>
</reference>
<dbReference type="Proteomes" id="UP000019030">
    <property type="component" value="Chromosome"/>
</dbReference>
<protein>
    <recommendedName>
        <fullName evidence="2">Glycosyl transferase family 1 domain-containing protein</fullName>
    </recommendedName>
</protein>
<sequence>MSLKETVNSKMVFIDSYYKGLYGAPRSMLALAKGLADEGNAVEIITTKYDILATEAKKEGVKCVIFNTPSVLLMSRRSVNLFNRFYYVFTLFFFWISIVFKYSLGKYNTICVNDIRSFLLFMPLLFLNGKKIIWYIRINDRVKFITKIAAFLSSKIVIISSDCINVFSLKEQEVYKKKIFLVHTGFQITKPSIDAFLNKSHADTDKVFITVGSICKRKNQIAIIEAFSNIDAENKYLYILGSPATEADYSYNDELLFKIKMLNIADKVSLIPHTPYVLNYLRMADFFLFASHQEGLPRVVVEALLSGCYVISAKVDGVNDIIKNKNLGIVTTYSASSGFFAEEFLSLIENVYEMDHDKEYRRHFIEENFSLAAYVKNFINVVNVQR</sequence>
<keyword evidence="1" id="KW-1133">Transmembrane helix</keyword>
<dbReference type="STRING" id="1441930.Z042_21220"/>
<evidence type="ECO:0000313" key="3">
    <source>
        <dbReference type="EMBL" id="AHG22951.1"/>
    </source>
</evidence>
<name>W0LGU4_9GAMM</name>
<dbReference type="SUPFAM" id="SSF53756">
    <property type="entry name" value="UDP-Glycosyltransferase/glycogen phosphorylase"/>
    <property type="match status" value="1"/>
</dbReference>
<keyword evidence="1" id="KW-0812">Transmembrane</keyword>
<feature type="domain" description="Glycosyl transferase family 1" evidence="2">
    <location>
        <begin position="201"/>
        <end position="361"/>
    </location>
</feature>
<gene>
    <name evidence="3" type="ORF">Z042_21220</name>
</gene>
<dbReference type="PATRIC" id="fig|1441930.4.peg.4191"/>
<organism evidence="3 4">
    <name type="scientific">Chania multitudinisentens RB-25</name>
    <dbReference type="NCBI Taxonomy" id="1441930"/>
    <lineage>
        <taxon>Bacteria</taxon>
        <taxon>Pseudomonadati</taxon>
        <taxon>Pseudomonadota</taxon>
        <taxon>Gammaproteobacteria</taxon>
        <taxon>Enterobacterales</taxon>
        <taxon>Yersiniaceae</taxon>
        <taxon>Chania</taxon>
    </lineage>
</organism>
<keyword evidence="1" id="KW-0472">Membrane</keyword>
<dbReference type="InterPro" id="IPR001296">
    <property type="entry name" value="Glyco_trans_1"/>
</dbReference>
<keyword evidence="4" id="KW-1185">Reference proteome</keyword>
<reference evidence="3 4" key="2">
    <citation type="submission" date="2015-03" db="EMBL/GenBank/DDBJ databases">
        <authorList>
            <person name="Chan K.-G."/>
        </authorList>
    </citation>
    <scope>NUCLEOTIDE SEQUENCE [LARGE SCALE GENOMIC DNA]</scope>
    <source>
        <strain evidence="3 4">RB-25</strain>
    </source>
</reference>
<evidence type="ECO:0000256" key="1">
    <source>
        <dbReference type="SAM" id="Phobius"/>
    </source>
</evidence>
<feature type="transmembrane region" description="Helical" evidence="1">
    <location>
        <begin position="85"/>
        <end position="103"/>
    </location>
</feature>
<feature type="transmembrane region" description="Helical" evidence="1">
    <location>
        <begin position="115"/>
        <end position="136"/>
    </location>
</feature>
<proteinExistence type="predicted"/>
<dbReference type="CDD" id="cd03801">
    <property type="entry name" value="GT4_PimA-like"/>
    <property type="match status" value="1"/>
</dbReference>
<dbReference type="Gene3D" id="3.40.50.2000">
    <property type="entry name" value="Glycogen Phosphorylase B"/>
    <property type="match status" value="2"/>
</dbReference>
<dbReference type="eggNOG" id="COG0438">
    <property type="taxonomic scope" value="Bacteria"/>
</dbReference>
<dbReference type="Pfam" id="PF00534">
    <property type="entry name" value="Glycos_transf_1"/>
    <property type="match status" value="1"/>
</dbReference>
<dbReference type="OrthoDB" id="9775208at2"/>
<accession>W0LGU4</accession>
<dbReference type="PANTHER" id="PTHR12526">
    <property type="entry name" value="GLYCOSYLTRANSFERASE"/>
    <property type="match status" value="1"/>
</dbReference>
<dbReference type="EMBL" id="CP007044">
    <property type="protein sequence ID" value="AHG22951.1"/>
    <property type="molecule type" value="Genomic_DNA"/>
</dbReference>
<dbReference type="GO" id="GO:0016757">
    <property type="term" value="F:glycosyltransferase activity"/>
    <property type="evidence" value="ECO:0007669"/>
    <property type="project" value="InterPro"/>
</dbReference>
<evidence type="ECO:0000313" key="4">
    <source>
        <dbReference type="Proteomes" id="UP000019030"/>
    </source>
</evidence>
<dbReference type="HOGENOM" id="CLU_692517_0_0_6"/>
<dbReference type="PANTHER" id="PTHR12526:SF630">
    <property type="entry name" value="GLYCOSYLTRANSFERASE"/>
    <property type="match status" value="1"/>
</dbReference>
<dbReference type="RefSeq" id="WP_025297206.1">
    <property type="nucleotide sequence ID" value="NZ_CP007044.2"/>
</dbReference>
<dbReference type="GO" id="GO:1901135">
    <property type="term" value="P:carbohydrate derivative metabolic process"/>
    <property type="evidence" value="ECO:0007669"/>
    <property type="project" value="UniProtKB-ARBA"/>
</dbReference>
<dbReference type="AlphaFoldDB" id="W0LGU4"/>
<dbReference type="KEGG" id="sfo:Z042_21220"/>
<evidence type="ECO:0000259" key="2">
    <source>
        <dbReference type="Pfam" id="PF00534"/>
    </source>
</evidence>